<dbReference type="InterPro" id="IPR025410">
    <property type="entry name" value="Lant_dehyd"/>
</dbReference>
<gene>
    <name evidence="3" type="ORF">GCM10010246_23900</name>
</gene>
<evidence type="ECO:0000259" key="2">
    <source>
        <dbReference type="Pfam" id="PF13575"/>
    </source>
</evidence>
<dbReference type="EMBL" id="BAAASD010000007">
    <property type="protein sequence ID" value="GAA2338501.1"/>
    <property type="molecule type" value="Genomic_DNA"/>
</dbReference>
<comment type="caution">
    <text evidence="3">The sequence shown here is derived from an EMBL/GenBank/DDBJ whole genome shotgun (WGS) entry which is preliminary data.</text>
</comment>
<dbReference type="Proteomes" id="UP001500253">
    <property type="component" value="Unassembled WGS sequence"/>
</dbReference>
<accession>A0ABP5SX99</accession>
<organism evidence="3 4">
    <name type="scientific">Streptomyces cuspidosporus</name>
    <dbReference type="NCBI Taxonomy" id="66882"/>
    <lineage>
        <taxon>Bacteria</taxon>
        <taxon>Bacillati</taxon>
        <taxon>Actinomycetota</taxon>
        <taxon>Actinomycetes</taxon>
        <taxon>Kitasatosporales</taxon>
        <taxon>Streptomycetaceae</taxon>
        <taxon>Streptomyces</taxon>
    </lineage>
</organism>
<dbReference type="PRINTS" id="PR01950">
    <property type="entry name" value="LANCSUPER"/>
</dbReference>
<evidence type="ECO:0000313" key="3">
    <source>
        <dbReference type="EMBL" id="GAA2338501.1"/>
    </source>
</evidence>
<dbReference type="InterPro" id="IPR012341">
    <property type="entry name" value="6hp_glycosidase-like_sf"/>
</dbReference>
<feature type="compositionally biased region" description="Low complexity" evidence="1">
    <location>
        <begin position="718"/>
        <end position="744"/>
    </location>
</feature>
<dbReference type="PIRSF" id="PIRSF037228">
    <property type="entry name" value="Lant_mod_RumM"/>
    <property type="match status" value="1"/>
</dbReference>
<feature type="region of interest" description="Disordered" evidence="1">
    <location>
        <begin position="718"/>
        <end position="750"/>
    </location>
</feature>
<dbReference type="Gene3D" id="1.50.10.10">
    <property type="match status" value="1"/>
</dbReference>
<feature type="domain" description="Lantibiotic biosynthesis protein dehydration" evidence="2">
    <location>
        <begin position="164"/>
        <end position="533"/>
    </location>
</feature>
<dbReference type="InterPro" id="IPR017146">
    <property type="entry name" value="Lanti_2_LanM"/>
</dbReference>
<dbReference type="NCBIfam" id="TIGR03897">
    <property type="entry name" value="lanti_2_LanM"/>
    <property type="match status" value="1"/>
</dbReference>
<sequence>MKTSAPYYPELSAAQITDLIAPLARFDAQTLGVFRGRKGPRAAVSADAAGPTGATAHATVAQWCAAPEHYPFQKIIRNAAATLADPDPVAPFAPLFADPQAALRQLLARAEARLREVYTRPLVAAVNHARRQGRLVGTDPAERYRYFVDQSFRHSFEALSGLSFPVLRSVTRVVLAYEAHNFRELCLRLSADRDAIAAAFGIGPADPVVSCGFGDGDAHHQGRSVSVLEFGSGRKLAYKPRDVSCEAAYAVIAREANDWLGTSLVAAEVLERPGYGYVEYVAAEDVADISARFMAASGELAAVLYLLNAQDMHFENVVATRRGPVPIDLETILQPARLHPGAPEETPDNAHHRLTQSVYGIGILPLLMAGRDEDSGYVDLGFLGEQGGGESPFTSVRFEAPFTDEVRLTLGRQAAEERRTVVGTLSQDEVHALGERMASGFVRVCRAVMSDRERWTALVRGAAAGARVRYLHNPTTVYAQTLRTASSARAMNDRASYLAALKRVAMASRPAARAIVRSELRQLAGRDVPYFTVGASDVALMDGEGTEVGAVLPVSPIAAAAAKVAALTEFEVGEQLRLIHSAFSCRFPDDHLASADGIGLPLSGGAASGRRTSGRRTGAAGDTLAGVVTRLCDTMVASALPDRYAHLPHTWIGPLASAQANRPWPPAVLGYDLYTGRVGPALALAAAGRVLDHPAYRDLAGQIFSAIAEGLSESPSASVSVSPSASLPEFPSGPLSGPSSGPPSKTADTRRAAPFSAYSGSAGTLFALATAGRLLGQPGWVRAAQQAIPDVLDPVNGRPAADLPLDVISGLAGVLSCVTAIGGPYAEESAAALTDMLTDALRPGAHHPVLDQSGFGHGVSGVIHALSRAHPRLPERRRGAVEATLSRLIGRLRDFYDPAEGDWYSNVATPWSFPTGWCHGSAGIALALTAYGATTGDESAEPMRKVAVGNMIRRGFGRNLTWCHGDLGNHDILCAVASADHSLRAEVEEVERTWLHAEVFTRKAGDTRSRYAHTNSLLVGTAGMVIHLVNRLDPSARLSPVALSPVAPYRPGPTAGGR</sequence>
<evidence type="ECO:0000313" key="4">
    <source>
        <dbReference type="Proteomes" id="UP001500253"/>
    </source>
</evidence>
<proteinExistence type="predicted"/>
<dbReference type="Pfam" id="PF13575">
    <property type="entry name" value="DUF4135"/>
    <property type="match status" value="1"/>
</dbReference>
<keyword evidence="4" id="KW-1185">Reference proteome</keyword>
<reference evidence="4" key="1">
    <citation type="journal article" date="2019" name="Int. J. Syst. Evol. Microbiol.">
        <title>The Global Catalogue of Microorganisms (GCM) 10K type strain sequencing project: providing services to taxonomists for standard genome sequencing and annotation.</title>
        <authorList>
            <consortium name="The Broad Institute Genomics Platform"/>
            <consortium name="The Broad Institute Genome Sequencing Center for Infectious Disease"/>
            <person name="Wu L."/>
            <person name="Ma J."/>
        </authorList>
    </citation>
    <scope>NUCLEOTIDE SEQUENCE [LARGE SCALE GENOMIC DNA]</scope>
    <source>
        <strain evidence="4">JCM 4316</strain>
    </source>
</reference>
<dbReference type="RefSeq" id="WP_346174447.1">
    <property type="nucleotide sequence ID" value="NZ_BAAASD010000007.1"/>
</dbReference>
<name>A0ABP5SX99_9ACTN</name>
<evidence type="ECO:0000256" key="1">
    <source>
        <dbReference type="SAM" id="MobiDB-lite"/>
    </source>
</evidence>
<dbReference type="InterPro" id="IPR007822">
    <property type="entry name" value="LANC-like"/>
</dbReference>
<protein>
    <submittedName>
        <fullName evidence="3">Type 2 lanthipeptide synthetase LanM family protein</fullName>
    </submittedName>
</protein>
<dbReference type="Pfam" id="PF05147">
    <property type="entry name" value="LANC_like"/>
    <property type="match status" value="1"/>
</dbReference>
<dbReference type="SMART" id="SM01260">
    <property type="entry name" value="LANC_like"/>
    <property type="match status" value="1"/>
</dbReference>
<dbReference type="SUPFAM" id="SSF158745">
    <property type="entry name" value="LanC-like"/>
    <property type="match status" value="1"/>
</dbReference>